<gene>
    <name evidence="2" type="ORF">X801_01898</name>
</gene>
<evidence type="ECO:0000313" key="3">
    <source>
        <dbReference type="Proteomes" id="UP000243686"/>
    </source>
</evidence>
<dbReference type="PANTHER" id="PTHR45689:SF5">
    <property type="entry name" value="I[[H]] CHANNEL, ISOFORM E"/>
    <property type="match status" value="1"/>
</dbReference>
<dbReference type="GO" id="GO:0098855">
    <property type="term" value="C:HCN channel complex"/>
    <property type="evidence" value="ECO:0007669"/>
    <property type="project" value="TreeGrafter"/>
</dbReference>
<organism evidence="2 3">
    <name type="scientific">Opisthorchis viverrini</name>
    <name type="common">Southeast Asian liver fluke</name>
    <dbReference type="NCBI Taxonomy" id="6198"/>
    <lineage>
        <taxon>Eukaryota</taxon>
        <taxon>Metazoa</taxon>
        <taxon>Spiralia</taxon>
        <taxon>Lophotrochozoa</taxon>
        <taxon>Platyhelminthes</taxon>
        <taxon>Trematoda</taxon>
        <taxon>Digenea</taxon>
        <taxon>Opisthorchiida</taxon>
        <taxon>Opisthorchiata</taxon>
        <taxon>Opisthorchiidae</taxon>
        <taxon>Opisthorchis</taxon>
    </lineage>
</organism>
<dbReference type="GO" id="GO:0003254">
    <property type="term" value="P:regulation of membrane depolarization"/>
    <property type="evidence" value="ECO:0007669"/>
    <property type="project" value="TreeGrafter"/>
</dbReference>
<reference evidence="2 3" key="1">
    <citation type="submission" date="2015-03" db="EMBL/GenBank/DDBJ databases">
        <title>Draft genome of the nematode, Opisthorchis viverrini.</title>
        <authorList>
            <person name="Mitreva M."/>
        </authorList>
    </citation>
    <scope>NUCLEOTIDE SEQUENCE [LARGE SCALE GENOMIC DNA]</scope>
    <source>
        <strain evidence="2">Khon Kaen</strain>
    </source>
</reference>
<dbReference type="InterPro" id="IPR051413">
    <property type="entry name" value="K/Na_HCN_channel"/>
</dbReference>
<dbReference type="GO" id="GO:0035725">
    <property type="term" value="P:sodium ion transmembrane transport"/>
    <property type="evidence" value="ECO:0007669"/>
    <property type="project" value="TreeGrafter"/>
</dbReference>
<evidence type="ECO:0000313" key="2">
    <source>
        <dbReference type="EMBL" id="OON22200.1"/>
    </source>
</evidence>
<dbReference type="AlphaFoldDB" id="A0A1S8X647"/>
<dbReference type="Proteomes" id="UP000243686">
    <property type="component" value="Unassembled WGS sequence"/>
</dbReference>
<accession>A0A1S8X647</accession>
<dbReference type="GO" id="GO:0005249">
    <property type="term" value="F:voltage-gated potassium channel activity"/>
    <property type="evidence" value="ECO:0007669"/>
    <property type="project" value="TreeGrafter"/>
</dbReference>
<sequence length="139" mass="16293">MFATKTNTATERHTNHGEESHDYFASRHSMTKTLRLVWCVVSPCFGRQHDDHAKLDSVGVVRNDYADEIILDPKEIARHYIKTWFVLDFISSIPMDYIFLIFNNKDHYNQFFSAEYNSYPARLLKTCLMVSFFRAVSSL</sequence>
<proteinExistence type="predicted"/>
<evidence type="ECO:0000256" key="1">
    <source>
        <dbReference type="SAM" id="MobiDB-lite"/>
    </source>
</evidence>
<feature type="region of interest" description="Disordered" evidence="1">
    <location>
        <begin position="1"/>
        <end position="20"/>
    </location>
</feature>
<name>A0A1S8X647_OPIVI</name>
<keyword evidence="3" id="KW-1185">Reference proteome</keyword>
<feature type="compositionally biased region" description="Basic and acidic residues" evidence="1">
    <location>
        <begin position="10"/>
        <end position="20"/>
    </location>
</feature>
<dbReference type="EMBL" id="KV891857">
    <property type="protein sequence ID" value="OON22200.1"/>
    <property type="molecule type" value="Genomic_DNA"/>
</dbReference>
<evidence type="ECO:0008006" key="4">
    <source>
        <dbReference type="Google" id="ProtNLM"/>
    </source>
</evidence>
<protein>
    <recommendedName>
        <fullName evidence="4">Ion transport domain-containing protein</fullName>
    </recommendedName>
</protein>
<dbReference type="PANTHER" id="PTHR45689">
    <property type="entry name" value="I[[H]] CHANNEL, ISOFORM E"/>
    <property type="match status" value="1"/>
</dbReference>